<dbReference type="EnsemblMetazoa" id="XM_021050288.2">
    <property type="protein sequence ID" value="XP_020905947.1"/>
    <property type="gene ID" value="LOC110244118"/>
</dbReference>
<feature type="compositionally biased region" description="Basic and acidic residues" evidence="1">
    <location>
        <begin position="99"/>
        <end position="110"/>
    </location>
</feature>
<dbReference type="OrthoDB" id="10455606at2759"/>
<evidence type="ECO:0000313" key="2">
    <source>
        <dbReference type="EnsemblMetazoa" id="XP_020905947.1"/>
    </source>
</evidence>
<accession>A0A913XKX3</accession>
<dbReference type="Gene3D" id="1.20.120.20">
    <property type="entry name" value="Apolipoprotein"/>
    <property type="match status" value="1"/>
</dbReference>
<evidence type="ECO:0000256" key="1">
    <source>
        <dbReference type="SAM" id="MobiDB-lite"/>
    </source>
</evidence>
<protein>
    <submittedName>
        <fullName evidence="2">Uncharacterized protein</fullName>
    </submittedName>
</protein>
<proteinExistence type="predicted"/>
<dbReference type="GeneID" id="110244118"/>
<feature type="compositionally biased region" description="Basic and acidic residues" evidence="1">
    <location>
        <begin position="80"/>
        <end position="91"/>
    </location>
</feature>
<dbReference type="RefSeq" id="XP_020905947.1">
    <property type="nucleotide sequence ID" value="XM_021050288.2"/>
</dbReference>
<dbReference type="KEGG" id="epa:110244118"/>
<evidence type="ECO:0000313" key="3">
    <source>
        <dbReference type="Proteomes" id="UP000887567"/>
    </source>
</evidence>
<feature type="region of interest" description="Disordered" evidence="1">
    <location>
        <begin position="74"/>
        <end position="123"/>
    </location>
</feature>
<sequence>MCDIDELKDRVAALTTQNAELINQLRNAMDGKLDDVKDFMSKLSIQDQPWLASGLQSLTGGALGALGAADAASSASESIADGKEQASKAADDAAATADKTAEEGKKKAAEAAEQVEDGAEDIKNDAINSAASLAKNWGW</sequence>
<organism evidence="2 3">
    <name type="scientific">Exaiptasia diaphana</name>
    <name type="common">Tropical sea anemone</name>
    <name type="synonym">Aiptasia pulchella</name>
    <dbReference type="NCBI Taxonomy" id="2652724"/>
    <lineage>
        <taxon>Eukaryota</taxon>
        <taxon>Metazoa</taxon>
        <taxon>Cnidaria</taxon>
        <taxon>Anthozoa</taxon>
        <taxon>Hexacorallia</taxon>
        <taxon>Actiniaria</taxon>
        <taxon>Aiptasiidae</taxon>
        <taxon>Exaiptasia</taxon>
    </lineage>
</organism>
<dbReference type="Proteomes" id="UP000887567">
    <property type="component" value="Unplaced"/>
</dbReference>
<name>A0A913XKX3_EXADI</name>
<reference evidence="2" key="1">
    <citation type="submission" date="2022-11" db="UniProtKB">
        <authorList>
            <consortium name="EnsemblMetazoa"/>
        </authorList>
    </citation>
    <scope>IDENTIFICATION</scope>
</reference>
<dbReference type="AlphaFoldDB" id="A0A913XKX3"/>
<keyword evidence="3" id="KW-1185">Reference proteome</keyword>